<dbReference type="SUPFAM" id="SSF46689">
    <property type="entry name" value="Homeodomain-like"/>
    <property type="match status" value="1"/>
</dbReference>
<keyword evidence="5" id="KW-0812">Transmembrane</keyword>
<dbReference type="EMBL" id="BAABHX010000003">
    <property type="protein sequence ID" value="GAA5091855.1"/>
    <property type="molecule type" value="Genomic_DNA"/>
</dbReference>
<dbReference type="InterPro" id="IPR009057">
    <property type="entry name" value="Homeodomain-like_sf"/>
</dbReference>
<gene>
    <name evidence="8" type="ORF">GCM10023210_19990</name>
</gene>
<reference evidence="9" key="1">
    <citation type="journal article" date="2019" name="Int. J. Syst. Evol. Microbiol.">
        <title>The Global Catalogue of Microorganisms (GCM) 10K type strain sequencing project: providing services to taxonomists for standard genome sequencing and annotation.</title>
        <authorList>
            <consortium name="The Broad Institute Genomics Platform"/>
            <consortium name="The Broad Institute Genome Sequencing Center for Infectious Disease"/>
            <person name="Wu L."/>
            <person name="Ma J."/>
        </authorList>
    </citation>
    <scope>NUCLEOTIDE SEQUENCE [LARGE SCALE GENOMIC DNA]</scope>
    <source>
        <strain evidence="9">JCM 18019</strain>
    </source>
</reference>
<dbReference type="PANTHER" id="PTHR43280:SF34">
    <property type="entry name" value="ARAC-FAMILY TRANSCRIPTIONAL REGULATOR"/>
    <property type="match status" value="1"/>
</dbReference>
<accession>A0ABP9MA72</accession>
<comment type="caution">
    <text evidence="8">The sequence shown here is derived from an EMBL/GenBank/DDBJ whole genome shotgun (WGS) entry which is preliminary data.</text>
</comment>
<evidence type="ECO:0000256" key="4">
    <source>
        <dbReference type="PROSITE-ProRule" id="PRU00339"/>
    </source>
</evidence>
<evidence type="ECO:0000256" key="3">
    <source>
        <dbReference type="ARBA" id="ARBA00023163"/>
    </source>
</evidence>
<keyword evidence="9" id="KW-1185">Reference proteome</keyword>
<sequence>MMSTGKTSLLLLSSLIFGFCNAQVGNQTITKESIDKKISLNKNSSKNPREDLYLFLKINKDSKSINYKEGIVASAKKLMILYHSTGDDEKSIEYSQELEKQAKEINDNESVSTALIQRATDFSSLGLSDESYKELQNAKYYVNKITDANKKHYHMSLVYQGLAAGYYVPKKANQDTVLSYFNKSLEEVKQISDDKNNIKQTEEKYDMISYLYMNLGMYYAMMHQPKRLDLAEEYLQNSLSTLNNRKFTEIKANKIPILNYLGNFYSEQNKNTEAIDYARQVIKLEKTQKSPAARVSAYATLANSYEAMKNKDSTIKYMSLYTNLSDSLAHITKISTDKAIKKISSKQDKVHKDNELKIIIISCIFFLLLVVSGWFFWKRNQNKIHKKYKIVIENIKNEAKEREVKTDVDLLPEMENKITESGMKISQDTTSSLLFKLSKFEKSERYLKKDISLPSLAGSLNTNTRYLSELIKQHRGKNFNNYINGLRIQYISNKLYADPIFREYKISYLAEFCGFSSREVFAVIFKKETGVTPSYFISQLKKENLEKEIV</sequence>
<evidence type="ECO:0000256" key="6">
    <source>
        <dbReference type="SAM" id="SignalP"/>
    </source>
</evidence>
<dbReference type="PROSITE" id="PS01124">
    <property type="entry name" value="HTH_ARAC_FAMILY_2"/>
    <property type="match status" value="1"/>
</dbReference>
<dbReference type="PROSITE" id="PS50005">
    <property type="entry name" value="TPR"/>
    <property type="match status" value="1"/>
</dbReference>
<dbReference type="PANTHER" id="PTHR43280">
    <property type="entry name" value="ARAC-FAMILY TRANSCRIPTIONAL REGULATOR"/>
    <property type="match status" value="1"/>
</dbReference>
<dbReference type="Pfam" id="PF12833">
    <property type="entry name" value="HTH_18"/>
    <property type="match status" value="1"/>
</dbReference>
<protein>
    <recommendedName>
        <fullName evidence="7">HTH araC/xylS-type domain-containing protein</fullName>
    </recommendedName>
</protein>
<feature type="signal peptide" evidence="6">
    <location>
        <begin position="1"/>
        <end position="22"/>
    </location>
</feature>
<keyword evidence="1" id="KW-0805">Transcription regulation</keyword>
<dbReference type="Gene3D" id="1.10.10.60">
    <property type="entry name" value="Homeodomain-like"/>
    <property type="match status" value="2"/>
</dbReference>
<evidence type="ECO:0000256" key="2">
    <source>
        <dbReference type="ARBA" id="ARBA00023125"/>
    </source>
</evidence>
<name>A0ABP9MA72_9FLAO</name>
<evidence type="ECO:0000313" key="8">
    <source>
        <dbReference type="EMBL" id="GAA5091855.1"/>
    </source>
</evidence>
<organism evidence="8 9">
    <name type="scientific">Chryseobacterium ginsengisoli</name>
    <dbReference type="NCBI Taxonomy" id="363853"/>
    <lineage>
        <taxon>Bacteria</taxon>
        <taxon>Pseudomonadati</taxon>
        <taxon>Bacteroidota</taxon>
        <taxon>Flavobacteriia</taxon>
        <taxon>Flavobacteriales</taxon>
        <taxon>Weeksellaceae</taxon>
        <taxon>Chryseobacterium group</taxon>
        <taxon>Chryseobacterium</taxon>
    </lineage>
</organism>
<keyword evidence="2" id="KW-0238">DNA-binding</keyword>
<dbReference type="RefSeq" id="WP_345203152.1">
    <property type="nucleotide sequence ID" value="NZ_BAABHX010000003.1"/>
</dbReference>
<keyword evidence="4" id="KW-0802">TPR repeat</keyword>
<evidence type="ECO:0000259" key="7">
    <source>
        <dbReference type="PROSITE" id="PS01124"/>
    </source>
</evidence>
<evidence type="ECO:0000313" key="9">
    <source>
        <dbReference type="Proteomes" id="UP001500353"/>
    </source>
</evidence>
<keyword evidence="6" id="KW-0732">Signal</keyword>
<proteinExistence type="predicted"/>
<dbReference type="InterPro" id="IPR018060">
    <property type="entry name" value="HTH_AraC"/>
</dbReference>
<evidence type="ECO:0000256" key="1">
    <source>
        <dbReference type="ARBA" id="ARBA00023015"/>
    </source>
</evidence>
<dbReference type="InterPro" id="IPR019734">
    <property type="entry name" value="TPR_rpt"/>
</dbReference>
<keyword evidence="5" id="KW-0472">Membrane</keyword>
<evidence type="ECO:0000256" key="5">
    <source>
        <dbReference type="SAM" id="Phobius"/>
    </source>
</evidence>
<keyword evidence="5" id="KW-1133">Transmembrane helix</keyword>
<dbReference type="Gene3D" id="1.25.40.10">
    <property type="entry name" value="Tetratricopeptide repeat domain"/>
    <property type="match status" value="2"/>
</dbReference>
<feature type="chain" id="PRO_5045673220" description="HTH araC/xylS-type domain-containing protein" evidence="6">
    <location>
        <begin position="23"/>
        <end position="550"/>
    </location>
</feature>
<feature type="repeat" description="TPR" evidence="4">
    <location>
        <begin position="255"/>
        <end position="288"/>
    </location>
</feature>
<dbReference type="InterPro" id="IPR011990">
    <property type="entry name" value="TPR-like_helical_dom_sf"/>
</dbReference>
<feature type="domain" description="HTH araC/xylS-type" evidence="7">
    <location>
        <begin position="444"/>
        <end position="539"/>
    </location>
</feature>
<dbReference type="SUPFAM" id="SSF48452">
    <property type="entry name" value="TPR-like"/>
    <property type="match status" value="1"/>
</dbReference>
<dbReference type="Proteomes" id="UP001500353">
    <property type="component" value="Unassembled WGS sequence"/>
</dbReference>
<feature type="transmembrane region" description="Helical" evidence="5">
    <location>
        <begin position="358"/>
        <end position="377"/>
    </location>
</feature>
<dbReference type="SMART" id="SM00342">
    <property type="entry name" value="HTH_ARAC"/>
    <property type="match status" value="1"/>
</dbReference>
<keyword evidence="3" id="KW-0804">Transcription</keyword>